<keyword evidence="1" id="KW-0732">Signal</keyword>
<evidence type="ECO:0000313" key="3">
    <source>
        <dbReference type="Proteomes" id="UP000002432"/>
    </source>
</evidence>
<evidence type="ECO:0008006" key="4">
    <source>
        <dbReference type="Google" id="ProtNLM"/>
    </source>
</evidence>
<sequence length="382" mass="44308">MRFATFLLMLVALSAAAFAQRRVMPIDDLPPAVVEHHETRWDVRPSLKYDALCALNVLSGDPYYLKFYQADYDRLAPKFTPAEKAEFVALKRIIKDQNKGIISADLALILSVEPGDSLDDMLVALDKPNDIRERLKQTPYYSAPNFTEFMQVRPHAIAAIRALKRVGFDEDWSQHIRPQIMAKAPQIEKQLVQYNIVPLQEQVLGHALPDNRIEVDLLYYSQPHGIKITGTRFLTHFEYPFDIVLHNAVHEMMHPPYDLKSPATVQAIESLRHDAFLMDKVKHHDPSYGYNEFEGFVEEDCVQALEQTITQSMGMKEDEREYWRIQDGGMHVLAIALYELMQRERFMELRESFPHFLRRMVASGKLTNERLVQLNREFYAGR</sequence>
<accession>Q1INP5</accession>
<dbReference type="EMBL" id="CP000360">
    <property type="protein sequence ID" value="ABF41505.1"/>
    <property type="molecule type" value="Genomic_DNA"/>
</dbReference>
<dbReference type="AlphaFoldDB" id="Q1INP5"/>
<dbReference type="Proteomes" id="UP000002432">
    <property type="component" value="Chromosome"/>
</dbReference>
<proteinExistence type="predicted"/>
<keyword evidence="3" id="KW-1185">Reference proteome</keyword>
<dbReference type="KEGG" id="aba:Acid345_2504"/>
<dbReference type="EnsemblBacteria" id="ABF41505">
    <property type="protein sequence ID" value="ABF41505"/>
    <property type="gene ID" value="Acid345_2504"/>
</dbReference>
<dbReference type="STRING" id="204669.Acid345_2504"/>
<reference evidence="2 3" key="1">
    <citation type="journal article" date="2009" name="Appl. Environ. Microbiol.">
        <title>Three genomes from the phylum Acidobacteria provide insight into the lifestyles of these microorganisms in soils.</title>
        <authorList>
            <person name="Ward N.L."/>
            <person name="Challacombe J.F."/>
            <person name="Janssen P.H."/>
            <person name="Henrissat B."/>
            <person name="Coutinho P.M."/>
            <person name="Wu M."/>
            <person name="Xie G."/>
            <person name="Haft D.H."/>
            <person name="Sait M."/>
            <person name="Badger J."/>
            <person name="Barabote R.D."/>
            <person name="Bradley B."/>
            <person name="Brettin T.S."/>
            <person name="Brinkac L.M."/>
            <person name="Bruce D."/>
            <person name="Creasy T."/>
            <person name="Daugherty S.C."/>
            <person name="Davidsen T.M."/>
            <person name="DeBoy R.T."/>
            <person name="Detter J.C."/>
            <person name="Dodson R.J."/>
            <person name="Durkin A.S."/>
            <person name="Ganapathy A."/>
            <person name="Gwinn-Giglio M."/>
            <person name="Han C.S."/>
            <person name="Khouri H."/>
            <person name="Kiss H."/>
            <person name="Kothari S.P."/>
            <person name="Madupu R."/>
            <person name="Nelson K.E."/>
            <person name="Nelson W.C."/>
            <person name="Paulsen I."/>
            <person name="Penn K."/>
            <person name="Ren Q."/>
            <person name="Rosovitz M.J."/>
            <person name="Selengut J.D."/>
            <person name="Shrivastava S."/>
            <person name="Sullivan S.A."/>
            <person name="Tapia R."/>
            <person name="Thompson L.S."/>
            <person name="Watkins K.L."/>
            <person name="Yang Q."/>
            <person name="Yu C."/>
            <person name="Zafar N."/>
            <person name="Zhou L."/>
            <person name="Kuske C.R."/>
        </authorList>
    </citation>
    <scope>NUCLEOTIDE SEQUENCE [LARGE SCALE GENOMIC DNA]</scope>
    <source>
        <strain evidence="2 3">Ellin345</strain>
    </source>
</reference>
<organism evidence="2 3">
    <name type="scientific">Koribacter versatilis (strain Ellin345)</name>
    <dbReference type="NCBI Taxonomy" id="204669"/>
    <lineage>
        <taxon>Bacteria</taxon>
        <taxon>Pseudomonadati</taxon>
        <taxon>Acidobacteriota</taxon>
        <taxon>Terriglobia</taxon>
        <taxon>Terriglobales</taxon>
        <taxon>Candidatus Korobacteraceae</taxon>
        <taxon>Candidatus Korobacter</taxon>
    </lineage>
</organism>
<gene>
    <name evidence="2" type="ordered locus">Acid345_2504</name>
</gene>
<feature type="chain" id="PRO_5004190984" description="DUF885 domain-containing protein" evidence="1">
    <location>
        <begin position="20"/>
        <end position="382"/>
    </location>
</feature>
<evidence type="ECO:0000256" key="1">
    <source>
        <dbReference type="SAM" id="SignalP"/>
    </source>
</evidence>
<feature type="signal peptide" evidence="1">
    <location>
        <begin position="1"/>
        <end position="19"/>
    </location>
</feature>
<dbReference type="eggNOG" id="ENOG5032FVP">
    <property type="taxonomic scope" value="Bacteria"/>
</dbReference>
<protein>
    <recommendedName>
        <fullName evidence="4">DUF885 domain-containing protein</fullName>
    </recommendedName>
</protein>
<name>Q1INP5_KORVE</name>
<evidence type="ECO:0000313" key="2">
    <source>
        <dbReference type="EMBL" id="ABF41505.1"/>
    </source>
</evidence>
<dbReference type="HOGENOM" id="CLU_723169_0_0_0"/>